<evidence type="ECO:0000313" key="2">
    <source>
        <dbReference type="EMBL" id="KXB76373.1"/>
    </source>
</evidence>
<comment type="caution">
    <text evidence="2">The sequence shown here is derived from an EMBL/GenBank/DDBJ whole genome shotgun (WGS) entry which is preliminary data.</text>
</comment>
<evidence type="ECO:0000259" key="1">
    <source>
        <dbReference type="Pfam" id="PF01814"/>
    </source>
</evidence>
<keyword evidence="3" id="KW-1185">Reference proteome</keyword>
<dbReference type="Pfam" id="PF01814">
    <property type="entry name" value="Hemerythrin"/>
    <property type="match status" value="1"/>
</dbReference>
<dbReference type="OrthoDB" id="937463at2"/>
<dbReference type="InterPro" id="IPR012312">
    <property type="entry name" value="Hemerythrin-like"/>
</dbReference>
<proteinExistence type="predicted"/>
<sequence>MNSYRHLQGHTYVTPFTAHTRISDVILGSASALLIISRFGIPLGFGDQSIGQVCQEHGVDVKTLLLLLNSSIIDGYEPTPELIASVHLDSLLKYLINSHSYFLDFRLPLIRQRLLSAMSNCPQDLMYVIRRFFDEYAEEVRKHMNYEDRVVFPYARKLMAGERDSNYNIGIFIKRHDQIELKITELKNLLIKYYTAPTGYEMTAVLNDIFAVEVDLAGHNYIEDAIFTPFIEYLESQQA</sequence>
<protein>
    <submittedName>
        <fullName evidence="2">Hemerythrin HHE cation binding domain protein</fullName>
    </submittedName>
</protein>
<reference evidence="3" key="1">
    <citation type="submission" date="2016-01" db="EMBL/GenBank/DDBJ databases">
        <authorList>
            <person name="Mitreva M."/>
            <person name="Pepin K.H."/>
            <person name="Mihindukulasuriya K.A."/>
            <person name="Fulton R."/>
            <person name="Fronick C."/>
            <person name="O'Laughlin M."/>
            <person name="Miner T."/>
            <person name="Herter B."/>
            <person name="Rosa B.A."/>
            <person name="Cordes M."/>
            <person name="Tomlinson C."/>
            <person name="Wollam A."/>
            <person name="Palsikar V.B."/>
            <person name="Mardis E.R."/>
            <person name="Wilson R.K."/>
        </authorList>
    </citation>
    <scope>NUCLEOTIDE SEQUENCE [LARGE SCALE GENOMIC DNA]</scope>
    <source>
        <strain evidence="3">KA00683</strain>
    </source>
</reference>
<accession>A0A134B8V1</accession>
<evidence type="ECO:0000313" key="3">
    <source>
        <dbReference type="Proteomes" id="UP000070224"/>
    </source>
</evidence>
<dbReference type="Gene3D" id="1.20.120.520">
    <property type="entry name" value="nmb1532 protein domain like"/>
    <property type="match status" value="1"/>
</dbReference>
<dbReference type="STRING" id="322095.HMPREF3185_00948"/>
<organism evidence="2 3">
    <name type="scientific">Porphyromonas somerae</name>
    <dbReference type="NCBI Taxonomy" id="322095"/>
    <lineage>
        <taxon>Bacteria</taxon>
        <taxon>Pseudomonadati</taxon>
        <taxon>Bacteroidota</taxon>
        <taxon>Bacteroidia</taxon>
        <taxon>Bacteroidales</taxon>
        <taxon>Porphyromonadaceae</taxon>
        <taxon>Porphyromonas</taxon>
    </lineage>
</organism>
<feature type="domain" description="Hemerythrin-like" evidence="1">
    <location>
        <begin position="98"/>
        <end position="230"/>
    </location>
</feature>
<name>A0A134B8V1_9PORP</name>
<dbReference type="Proteomes" id="UP000070224">
    <property type="component" value="Unassembled WGS sequence"/>
</dbReference>
<dbReference type="AlphaFoldDB" id="A0A134B8V1"/>
<dbReference type="PATRIC" id="fig|322095.3.peg.936"/>
<gene>
    <name evidence="2" type="ORF">HMPREF3185_00948</name>
</gene>
<dbReference type="EMBL" id="LSDK01000065">
    <property type="protein sequence ID" value="KXB76373.1"/>
    <property type="molecule type" value="Genomic_DNA"/>
</dbReference>
<dbReference type="RefSeq" id="WP_060935311.1">
    <property type="nucleotide sequence ID" value="NZ_KQ960438.1"/>
</dbReference>